<keyword evidence="3" id="KW-1185">Reference proteome</keyword>
<feature type="signal peptide" evidence="1">
    <location>
        <begin position="1"/>
        <end position="19"/>
    </location>
</feature>
<dbReference type="Proteomes" id="UP000254848">
    <property type="component" value="Unassembled WGS sequence"/>
</dbReference>
<organism evidence="2 3">
    <name type="scientific">Enterobacillus tribolii</name>
    <dbReference type="NCBI Taxonomy" id="1487935"/>
    <lineage>
        <taxon>Bacteria</taxon>
        <taxon>Pseudomonadati</taxon>
        <taxon>Pseudomonadota</taxon>
        <taxon>Gammaproteobacteria</taxon>
        <taxon>Enterobacterales</taxon>
        <taxon>Hafniaceae</taxon>
        <taxon>Enterobacillus</taxon>
    </lineage>
</organism>
<sequence>MYKILFACFIALFGGLACAAEFSAVDLSREFARDPDAFSEQYQYENDFTLHGVFRALDDTASGKVVLMLGLPSAELTEEYDPRGIIQLNPDPAGNRRFLGFEMGDRITAHCSSLDTTIGFLMFRGCTFSFTE</sequence>
<dbReference type="OrthoDB" id="9848970at2"/>
<proteinExistence type="predicted"/>
<keyword evidence="1" id="KW-0732">Signal</keyword>
<accession>A0A370Q9T3</accession>
<protein>
    <submittedName>
        <fullName evidence="2">Uncharacterized protein</fullName>
    </submittedName>
</protein>
<feature type="chain" id="PRO_5016620956" evidence="1">
    <location>
        <begin position="20"/>
        <end position="132"/>
    </location>
</feature>
<name>A0A370Q9T3_9GAMM</name>
<gene>
    <name evidence="2" type="ORF">C8D90_11272</name>
</gene>
<evidence type="ECO:0000256" key="1">
    <source>
        <dbReference type="SAM" id="SignalP"/>
    </source>
</evidence>
<evidence type="ECO:0000313" key="2">
    <source>
        <dbReference type="EMBL" id="RDK85146.1"/>
    </source>
</evidence>
<dbReference type="PROSITE" id="PS51257">
    <property type="entry name" value="PROKAR_LIPOPROTEIN"/>
    <property type="match status" value="1"/>
</dbReference>
<dbReference type="RefSeq" id="WP_115460138.1">
    <property type="nucleotide sequence ID" value="NZ_QRAP01000012.1"/>
</dbReference>
<comment type="caution">
    <text evidence="2">The sequence shown here is derived from an EMBL/GenBank/DDBJ whole genome shotgun (WGS) entry which is preliminary data.</text>
</comment>
<reference evidence="2 3" key="1">
    <citation type="submission" date="2018-07" db="EMBL/GenBank/DDBJ databases">
        <title>Genomic Encyclopedia of Type Strains, Phase IV (KMG-IV): sequencing the most valuable type-strain genomes for metagenomic binning, comparative biology and taxonomic classification.</title>
        <authorList>
            <person name="Goeker M."/>
        </authorList>
    </citation>
    <scope>NUCLEOTIDE SEQUENCE [LARGE SCALE GENOMIC DNA]</scope>
    <source>
        <strain evidence="2 3">DSM 103736</strain>
    </source>
</reference>
<dbReference type="EMBL" id="QRAP01000012">
    <property type="protein sequence ID" value="RDK85146.1"/>
    <property type="molecule type" value="Genomic_DNA"/>
</dbReference>
<dbReference type="AlphaFoldDB" id="A0A370Q9T3"/>
<evidence type="ECO:0000313" key="3">
    <source>
        <dbReference type="Proteomes" id="UP000254848"/>
    </source>
</evidence>